<organism evidence="1 2">
    <name type="scientific">Lottia gigantea</name>
    <name type="common">Giant owl limpet</name>
    <dbReference type="NCBI Taxonomy" id="225164"/>
    <lineage>
        <taxon>Eukaryota</taxon>
        <taxon>Metazoa</taxon>
        <taxon>Spiralia</taxon>
        <taxon>Lophotrochozoa</taxon>
        <taxon>Mollusca</taxon>
        <taxon>Gastropoda</taxon>
        <taxon>Patellogastropoda</taxon>
        <taxon>Lottioidea</taxon>
        <taxon>Lottiidae</taxon>
        <taxon>Lottia</taxon>
    </lineage>
</organism>
<name>V3ZPL1_LOTGI</name>
<evidence type="ECO:0000313" key="1">
    <source>
        <dbReference type="EMBL" id="ESO93328.1"/>
    </source>
</evidence>
<dbReference type="CTD" id="20249034"/>
<dbReference type="AlphaFoldDB" id="V3ZPL1"/>
<protein>
    <recommendedName>
        <fullName evidence="3">Essential protein Yae1 N-terminal domain-containing protein</fullName>
    </recommendedName>
</protein>
<accession>V3ZPL1</accession>
<dbReference type="OMA" id="YQLGYAQ"/>
<keyword evidence="2" id="KW-1185">Reference proteome</keyword>
<dbReference type="STRING" id="225164.V3ZPL1"/>
<dbReference type="HOGENOM" id="CLU_093191_3_0_1"/>
<dbReference type="InterPro" id="IPR052436">
    <property type="entry name" value="LTO1_adapter"/>
</dbReference>
<dbReference type="OrthoDB" id="48036at2759"/>
<proteinExistence type="predicted"/>
<reference evidence="1 2" key="1">
    <citation type="journal article" date="2013" name="Nature">
        <title>Insights into bilaterian evolution from three spiralian genomes.</title>
        <authorList>
            <person name="Simakov O."/>
            <person name="Marletaz F."/>
            <person name="Cho S.J."/>
            <person name="Edsinger-Gonzales E."/>
            <person name="Havlak P."/>
            <person name="Hellsten U."/>
            <person name="Kuo D.H."/>
            <person name="Larsson T."/>
            <person name="Lv J."/>
            <person name="Arendt D."/>
            <person name="Savage R."/>
            <person name="Osoegawa K."/>
            <person name="de Jong P."/>
            <person name="Grimwood J."/>
            <person name="Chapman J.A."/>
            <person name="Shapiro H."/>
            <person name="Aerts A."/>
            <person name="Otillar R.P."/>
            <person name="Terry A.Y."/>
            <person name="Boore J.L."/>
            <person name="Grigoriev I.V."/>
            <person name="Lindberg D.R."/>
            <person name="Seaver E.C."/>
            <person name="Weisblat D.A."/>
            <person name="Putnam N.H."/>
            <person name="Rokhsar D.S."/>
        </authorList>
    </citation>
    <scope>NUCLEOTIDE SEQUENCE [LARGE SCALE GENOMIC DNA]</scope>
</reference>
<dbReference type="RefSeq" id="XP_009056023.1">
    <property type="nucleotide sequence ID" value="XM_009057775.1"/>
</dbReference>
<evidence type="ECO:0008006" key="3">
    <source>
        <dbReference type="Google" id="ProtNLM"/>
    </source>
</evidence>
<dbReference type="GeneID" id="20249034"/>
<sequence>MAAPMMRKERTGYEEGFIQGCESGTIEGCSLGVEKGRQIASEIGFYRGFSRQLKSLIENDENLGKQRTMKTIESLSAIIDKFPLEDVLSQTLFEDLETIRAKFKQLTSQLGISLCYGDIDKVKGVSF</sequence>
<evidence type="ECO:0000313" key="2">
    <source>
        <dbReference type="Proteomes" id="UP000030746"/>
    </source>
</evidence>
<dbReference type="EMBL" id="KB201931">
    <property type="protein sequence ID" value="ESO93328.1"/>
    <property type="molecule type" value="Genomic_DNA"/>
</dbReference>
<dbReference type="PANTHER" id="PTHR28532">
    <property type="entry name" value="GEO13458P1"/>
    <property type="match status" value="1"/>
</dbReference>
<dbReference type="Proteomes" id="UP000030746">
    <property type="component" value="Unassembled WGS sequence"/>
</dbReference>
<gene>
    <name evidence="1" type="ORF">LOTGIDRAFT_232746</name>
</gene>
<dbReference type="PANTHER" id="PTHR28532:SF1">
    <property type="entry name" value="ORAL CANCER OVEREXPRESSED 1"/>
    <property type="match status" value="1"/>
</dbReference>
<dbReference type="KEGG" id="lgi:LOTGIDRAFT_232746"/>